<keyword evidence="7" id="KW-1185">Reference proteome</keyword>
<comment type="similarity">
    <text evidence="5">Belongs to the BI1 family.</text>
</comment>
<evidence type="ECO:0000313" key="6">
    <source>
        <dbReference type="EMBL" id="KAL1226723.1"/>
    </source>
</evidence>
<protein>
    <submittedName>
        <fullName evidence="6">Protein lifeguard</fullName>
    </submittedName>
</protein>
<dbReference type="EMBL" id="JBEUSY010000558">
    <property type="protein sequence ID" value="KAL1226723.1"/>
    <property type="molecule type" value="Genomic_DNA"/>
</dbReference>
<comment type="subcellular location">
    <subcellularLocation>
        <location evidence="1">Membrane</location>
        <topology evidence="1">Multi-pass membrane protein</topology>
    </subcellularLocation>
</comment>
<keyword evidence="3 5" id="KW-1133">Transmembrane helix</keyword>
<feature type="transmembrane region" description="Helical" evidence="5">
    <location>
        <begin position="197"/>
        <end position="215"/>
    </location>
</feature>
<organism evidence="6 7">
    <name type="scientific">Trichinella spiralis</name>
    <name type="common">Trichina worm</name>
    <dbReference type="NCBI Taxonomy" id="6334"/>
    <lineage>
        <taxon>Eukaryota</taxon>
        <taxon>Metazoa</taxon>
        <taxon>Ecdysozoa</taxon>
        <taxon>Nematoda</taxon>
        <taxon>Enoplea</taxon>
        <taxon>Dorylaimia</taxon>
        <taxon>Trichinellida</taxon>
        <taxon>Trichinellidae</taxon>
        <taxon>Trichinella</taxon>
    </lineage>
</organism>
<feature type="transmembrane region" description="Helical" evidence="5">
    <location>
        <begin position="109"/>
        <end position="127"/>
    </location>
</feature>
<dbReference type="Proteomes" id="UP001558632">
    <property type="component" value="Unassembled WGS sequence"/>
</dbReference>
<accession>A0ABR3K438</accession>
<feature type="transmembrane region" description="Helical" evidence="5">
    <location>
        <begin position="251"/>
        <end position="270"/>
    </location>
</feature>
<gene>
    <name evidence="6" type="ORF">TSPI_05702</name>
</gene>
<evidence type="ECO:0000256" key="1">
    <source>
        <dbReference type="ARBA" id="ARBA00004141"/>
    </source>
</evidence>
<evidence type="ECO:0000256" key="3">
    <source>
        <dbReference type="ARBA" id="ARBA00022989"/>
    </source>
</evidence>
<dbReference type="PANTHER" id="PTHR23291:SF50">
    <property type="entry name" value="PROTEIN LIFEGUARD 4"/>
    <property type="match status" value="1"/>
</dbReference>
<feature type="transmembrane region" description="Helical" evidence="5">
    <location>
        <begin position="79"/>
        <end position="103"/>
    </location>
</feature>
<evidence type="ECO:0000256" key="2">
    <source>
        <dbReference type="ARBA" id="ARBA00022692"/>
    </source>
</evidence>
<dbReference type="Pfam" id="PF01027">
    <property type="entry name" value="Bax1-I"/>
    <property type="match status" value="1"/>
</dbReference>
<feature type="transmembrane region" description="Helical" evidence="5">
    <location>
        <begin position="139"/>
        <end position="159"/>
    </location>
</feature>
<dbReference type="PANTHER" id="PTHR23291">
    <property type="entry name" value="BAX INHIBITOR-RELATED"/>
    <property type="match status" value="1"/>
</dbReference>
<dbReference type="InterPro" id="IPR006214">
    <property type="entry name" value="Bax_inhibitor_1-related"/>
</dbReference>
<keyword evidence="2 5" id="KW-0812">Transmembrane</keyword>
<name>A0ABR3K438_TRISP</name>
<proteinExistence type="inferred from homology"/>
<evidence type="ECO:0000256" key="5">
    <source>
        <dbReference type="RuleBase" id="RU004379"/>
    </source>
</evidence>
<sequence length="278" mass="31762">MYCVNFGYSILSLVSSISITTNVTCCIQYSDKVHNDNPKMDGVEDEHCGILLSGSDVFEQKTNAASCRKSVRHGFYRKVLCIISLQFLFITTISTTFILFPGLKAVVQHWTWMLTIAVLVTISLLILMHFYHKKHPHNILLLLLWTICEAYTAGVFGSYFDTFVIAQIFFLMAIVTICLLLYTLFSKSNVKFSLASKLAFIIILLFSCMLQLYLQLEVAELVIAFIAAFLFTAFIIYDLNALMYKLSPEEYVVASLALYLDIIYLFLLLFERNNSDRK</sequence>
<evidence type="ECO:0000256" key="4">
    <source>
        <dbReference type="ARBA" id="ARBA00023136"/>
    </source>
</evidence>
<evidence type="ECO:0000313" key="7">
    <source>
        <dbReference type="Proteomes" id="UP001558632"/>
    </source>
</evidence>
<reference evidence="6 7" key="1">
    <citation type="submission" date="2024-07" db="EMBL/GenBank/DDBJ databases">
        <title>Enhanced genomic and transcriptomic resources for Trichinella pseudospiralis and T. spiralis underpin the discovery of pronounced molecular differences between stages and species.</title>
        <authorList>
            <person name="Pasi K.K."/>
            <person name="La Rosa G."/>
            <person name="Gomez-Morales M.A."/>
            <person name="Tosini F."/>
            <person name="Sumanam S."/>
            <person name="Young N.D."/>
            <person name="Chang B.C."/>
            <person name="Robin G.B."/>
        </authorList>
    </citation>
    <scope>NUCLEOTIDE SEQUENCE [LARGE SCALE GENOMIC DNA]</scope>
    <source>
        <strain evidence="6">ISS534</strain>
    </source>
</reference>
<comment type="caution">
    <text evidence="6">The sequence shown here is derived from an EMBL/GenBank/DDBJ whole genome shotgun (WGS) entry which is preliminary data.</text>
</comment>
<feature type="transmembrane region" description="Helical" evidence="5">
    <location>
        <begin position="221"/>
        <end position="239"/>
    </location>
</feature>
<feature type="transmembrane region" description="Helical" evidence="5">
    <location>
        <begin position="165"/>
        <end position="185"/>
    </location>
</feature>
<keyword evidence="4 5" id="KW-0472">Membrane</keyword>